<evidence type="ECO:0000256" key="4">
    <source>
        <dbReference type="ARBA" id="ARBA00022490"/>
    </source>
</evidence>
<evidence type="ECO:0000259" key="9">
    <source>
        <dbReference type="Pfam" id="PF01138"/>
    </source>
</evidence>
<dbReference type="SUPFAM" id="SSF54211">
    <property type="entry name" value="Ribosomal protein S5 domain 2-like"/>
    <property type="match status" value="1"/>
</dbReference>
<gene>
    <name evidence="11" type="ORF">WJX81_005970</name>
</gene>
<dbReference type="AlphaFoldDB" id="A0AAW1R1J3"/>
<keyword evidence="8" id="KW-0539">Nucleus</keyword>
<accession>A0AAW1R1J3</accession>
<feature type="domain" description="Exoribonuclease phosphorolytic" evidence="9">
    <location>
        <begin position="36"/>
        <end position="163"/>
    </location>
</feature>
<proteinExistence type="inferred from homology"/>
<reference evidence="11 12" key="1">
    <citation type="journal article" date="2024" name="Nat. Commun.">
        <title>Phylogenomics reveals the evolutionary origins of lichenization in chlorophyte algae.</title>
        <authorList>
            <person name="Puginier C."/>
            <person name="Libourel C."/>
            <person name="Otte J."/>
            <person name="Skaloud P."/>
            <person name="Haon M."/>
            <person name="Grisel S."/>
            <person name="Petersen M."/>
            <person name="Berrin J.G."/>
            <person name="Delaux P.M."/>
            <person name="Dal Grande F."/>
            <person name="Keller J."/>
        </authorList>
    </citation>
    <scope>NUCLEOTIDE SEQUENCE [LARGE SCALE GENOMIC DNA]</scope>
    <source>
        <strain evidence="11 12">SAG 245.80</strain>
    </source>
</reference>
<dbReference type="GO" id="GO:0034475">
    <property type="term" value="P:U4 snRNA 3'-end processing"/>
    <property type="evidence" value="ECO:0007669"/>
    <property type="project" value="TreeGrafter"/>
</dbReference>
<dbReference type="PANTHER" id="PTHR11953">
    <property type="entry name" value="EXOSOME COMPLEX COMPONENT"/>
    <property type="match status" value="1"/>
</dbReference>
<evidence type="ECO:0000313" key="12">
    <source>
        <dbReference type="Proteomes" id="UP001445335"/>
    </source>
</evidence>
<dbReference type="EMBL" id="JALJOU010000057">
    <property type="protein sequence ID" value="KAK9827611.1"/>
    <property type="molecule type" value="Genomic_DNA"/>
</dbReference>
<dbReference type="SUPFAM" id="SSF55666">
    <property type="entry name" value="Ribonuclease PH domain 2-like"/>
    <property type="match status" value="1"/>
</dbReference>
<dbReference type="InterPro" id="IPR001247">
    <property type="entry name" value="ExoRNase_PH_dom1"/>
</dbReference>
<evidence type="ECO:0000256" key="7">
    <source>
        <dbReference type="ARBA" id="ARBA00022884"/>
    </source>
</evidence>
<dbReference type="InterPro" id="IPR015847">
    <property type="entry name" value="ExoRNase_PH_dom2"/>
</dbReference>
<dbReference type="InterPro" id="IPR027408">
    <property type="entry name" value="PNPase/RNase_PH_dom_sf"/>
</dbReference>
<dbReference type="GO" id="GO:0005730">
    <property type="term" value="C:nucleolus"/>
    <property type="evidence" value="ECO:0007669"/>
    <property type="project" value="TreeGrafter"/>
</dbReference>
<evidence type="ECO:0000256" key="3">
    <source>
        <dbReference type="ARBA" id="ARBA00006678"/>
    </source>
</evidence>
<evidence type="ECO:0000256" key="6">
    <source>
        <dbReference type="ARBA" id="ARBA00022835"/>
    </source>
</evidence>
<keyword evidence="12" id="KW-1185">Reference proteome</keyword>
<evidence type="ECO:0000313" key="11">
    <source>
        <dbReference type="EMBL" id="KAK9827611.1"/>
    </source>
</evidence>
<name>A0AAW1R1J3_9CHLO</name>
<organism evidence="11 12">
    <name type="scientific">Elliptochloris bilobata</name>
    <dbReference type="NCBI Taxonomy" id="381761"/>
    <lineage>
        <taxon>Eukaryota</taxon>
        <taxon>Viridiplantae</taxon>
        <taxon>Chlorophyta</taxon>
        <taxon>core chlorophytes</taxon>
        <taxon>Trebouxiophyceae</taxon>
        <taxon>Trebouxiophyceae incertae sedis</taxon>
        <taxon>Elliptochloris clade</taxon>
        <taxon>Elliptochloris</taxon>
    </lineage>
</organism>
<evidence type="ECO:0000256" key="1">
    <source>
        <dbReference type="ARBA" id="ARBA00004123"/>
    </source>
</evidence>
<dbReference type="Gene3D" id="3.30.230.70">
    <property type="entry name" value="GHMP Kinase, N-terminal domain"/>
    <property type="match status" value="1"/>
</dbReference>
<dbReference type="GO" id="GO:0000176">
    <property type="term" value="C:nuclear exosome (RNase complex)"/>
    <property type="evidence" value="ECO:0007669"/>
    <property type="project" value="TreeGrafter"/>
</dbReference>
<dbReference type="InterPro" id="IPR036345">
    <property type="entry name" value="ExoRNase_PH_dom2_sf"/>
</dbReference>
<keyword evidence="6" id="KW-0271">Exosome</keyword>
<dbReference type="Pfam" id="PF03725">
    <property type="entry name" value="RNase_PH_C"/>
    <property type="match status" value="1"/>
</dbReference>
<evidence type="ECO:0000256" key="5">
    <source>
        <dbReference type="ARBA" id="ARBA00022552"/>
    </source>
</evidence>
<dbReference type="CDD" id="cd11371">
    <property type="entry name" value="RNase_PH_MTR3"/>
    <property type="match status" value="1"/>
</dbReference>
<comment type="caution">
    <text evidence="11">The sequence shown here is derived from an EMBL/GenBank/DDBJ whole genome shotgun (WGS) entry which is preliminary data.</text>
</comment>
<dbReference type="GO" id="GO:0071028">
    <property type="term" value="P:nuclear mRNA surveillance"/>
    <property type="evidence" value="ECO:0007669"/>
    <property type="project" value="TreeGrafter"/>
</dbReference>
<comment type="subcellular location">
    <subcellularLocation>
        <location evidence="2">Cytoplasm</location>
    </subcellularLocation>
    <subcellularLocation>
        <location evidence="1">Nucleus</location>
    </subcellularLocation>
</comment>
<protein>
    <submittedName>
        <fullName evidence="11">Uncharacterized protein</fullName>
    </submittedName>
</protein>
<dbReference type="GO" id="GO:0006364">
    <property type="term" value="P:rRNA processing"/>
    <property type="evidence" value="ECO:0007669"/>
    <property type="project" value="UniProtKB-KW"/>
</dbReference>
<dbReference type="Pfam" id="PF01138">
    <property type="entry name" value="RNase_PH"/>
    <property type="match status" value="1"/>
</dbReference>
<keyword evidence="5" id="KW-0698">rRNA processing</keyword>
<dbReference type="InterPro" id="IPR020568">
    <property type="entry name" value="Ribosomal_Su5_D2-typ_SF"/>
</dbReference>
<evidence type="ECO:0000259" key="10">
    <source>
        <dbReference type="Pfam" id="PF03725"/>
    </source>
</evidence>
<dbReference type="GO" id="GO:0016075">
    <property type="term" value="P:rRNA catabolic process"/>
    <property type="evidence" value="ECO:0007669"/>
    <property type="project" value="TreeGrafter"/>
</dbReference>
<dbReference type="InterPro" id="IPR050080">
    <property type="entry name" value="RNase_PH"/>
</dbReference>
<dbReference type="Proteomes" id="UP001445335">
    <property type="component" value="Unassembled WGS sequence"/>
</dbReference>
<sequence>MAFQNTVASTPYNTIKLPDTLSVKGARFEGRGYEHFRNIFMQPGMLSQAAGSAYVEFGNTKIMAGVYGPRESDRREAFSNTGRLQCDVKLATLATRQRGRFGQSDQEREMSAALVSALSGAVRRETFPKASVDVYAVVLEADGGELAVAATAAALALADAGIELSDLVSACNVSRVDGQLLLDPSAGEARRQDGSAMMAMMPATNLVTHLELTGTWSAAQATEVLQLCMGGCLQLDLAMRASLRQTAPG</sequence>
<keyword evidence="4" id="KW-0963">Cytoplasm</keyword>
<evidence type="ECO:0000256" key="8">
    <source>
        <dbReference type="ARBA" id="ARBA00023242"/>
    </source>
</evidence>
<dbReference type="GO" id="GO:0071051">
    <property type="term" value="P:poly(A)-dependent snoRNA 3'-end processing"/>
    <property type="evidence" value="ECO:0007669"/>
    <property type="project" value="TreeGrafter"/>
</dbReference>
<comment type="similarity">
    <text evidence="3">Belongs to the RNase PH family.</text>
</comment>
<dbReference type="PANTHER" id="PTHR11953:SF2">
    <property type="entry name" value="EXOSOME COMPLEX COMPONENT MTR3"/>
    <property type="match status" value="1"/>
</dbReference>
<dbReference type="GO" id="GO:0003723">
    <property type="term" value="F:RNA binding"/>
    <property type="evidence" value="ECO:0007669"/>
    <property type="project" value="UniProtKB-KW"/>
</dbReference>
<keyword evidence="7" id="KW-0694">RNA-binding</keyword>
<feature type="domain" description="Exoribonuclease phosphorolytic" evidence="10">
    <location>
        <begin position="166"/>
        <end position="226"/>
    </location>
</feature>
<dbReference type="GO" id="GO:0000177">
    <property type="term" value="C:cytoplasmic exosome (RNase complex)"/>
    <property type="evidence" value="ECO:0007669"/>
    <property type="project" value="TreeGrafter"/>
</dbReference>
<evidence type="ECO:0000256" key="2">
    <source>
        <dbReference type="ARBA" id="ARBA00004496"/>
    </source>
</evidence>